<dbReference type="AlphaFoldDB" id="A0A1L7CF31"/>
<dbReference type="Proteomes" id="UP000185478">
    <property type="component" value="Chromosome"/>
</dbReference>
<evidence type="ECO:0000256" key="1">
    <source>
        <dbReference type="SAM" id="MobiDB-lite"/>
    </source>
</evidence>
<organism evidence="2 3">
    <name type="scientific">Corynebacterium aquilae DSM 44791</name>
    <dbReference type="NCBI Taxonomy" id="1431546"/>
    <lineage>
        <taxon>Bacteria</taxon>
        <taxon>Bacillati</taxon>
        <taxon>Actinomycetota</taxon>
        <taxon>Actinomycetes</taxon>
        <taxon>Mycobacteriales</taxon>
        <taxon>Corynebacteriaceae</taxon>
        <taxon>Corynebacterium</taxon>
    </lineage>
</organism>
<evidence type="ECO:0000313" key="2">
    <source>
        <dbReference type="EMBL" id="APT84445.1"/>
    </source>
</evidence>
<gene>
    <name evidence="2" type="ORF">CAQU_04485</name>
</gene>
<feature type="region of interest" description="Disordered" evidence="1">
    <location>
        <begin position="52"/>
        <end position="77"/>
    </location>
</feature>
<feature type="region of interest" description="Disordered" evidence="1">
    <location>
        <begin position="332"/>
        <end position="353"/>
    </location>
</feature>
<evidence type="ECO:0000313" key="3">
    <source>
        <dbReference type="Proteomes" id="UP000185478"/>
    </source>
</evidence>
<accession>A0A1L7CF31</accession>
<sequence>MTPHRHRHPHPHTFRRILPTLVLTTIAALSLSSCGHLSVNTPQKSTAVVTVTRGAQPAQPAAPGQSEPGAPQAKITDNADNCGINPTAPEILELANIDPSNTMLPWELVTTDFDACADYSFALIVRGPVDNPGSSSANWLEPRAVFFQGNKRIAEHAFPSGRARVDHVGGPRFDVYEQRDCSNATGAVDTIKHIDVASGTAQEVGETKQPGCTTMSVLGKAVPLGQIPEGLSAHGGQQAAGTNPQNTAITTANGNILFTDPTHFFTCGGTAPGVTPGSFECSRTDGGFWDNAPNQCGIFAGRDESKTNTVIINGENNQACLTVTDSFVWNNSDINPDKKPATPPTGQAQLGNPTATCTTGNAVVDCTWPGGHFTLTPQGLKP</sequence>
<dbReference type="KEGG" id="caqu:CAQU_04485"/>
<feature type="compositionally biased region" description="Polar residues" evidence="1">
    <location>
        <begin position="344"/>
        <end position="353"/>
    </location>
</feature>
<dbReference type="RefSeq" id="WP_075725555.1">
    <property type="nucleotide sequence ID" value="NZ_CP009245.1"/>
</dbReference>
<keyword evidence="3" id="KW-1185">Reference proteome</keyword>
<protein>
    <submittedName>
        <fullName evidence="2">Uncharacterized protein</fullName>
    </submittedName>
</protein>
<name>A0A1L7CF31_9CORY</name>
<dbReference type="PROSITE" id="PS51257">
    <property type="entry name" value="PROKAR_LIPOPROTEIN"/>
    <property type="match status" value="1"/>
</dbReference>
<dbReference type="EMBL" id="CP009245">
    <property type="protein sequence ID" value="APT84445.1"/>
    <property type="molecule type" value="Genomic_DNA"/>
</dbReference>
<reference evidence="2 3" key="1">
    <citation type="submission" date="2014-08" db="EMBL/GenBank/DDBJ databases">
        <title>Complete genome sequence of Corynebacterium aquilae S-613T(T) (=DSM 44791(T)), isolated from the choana of a healthy golden eagle.</title>
        <authorList>
            <person name="Ruckert C."/>
            <person name="Albersmeier A."/>
            <person name="Winkler A."/>
            <person name="Kalinowski J."/>
        </authorList>
    </citation>
    <scope>NUCLEOTIDE SEQUENCE [LARGE SCALE GENOMIC DNA]</scope>
    <source>
        <strain evidence="2 3">S-613</strain>
    </source>
</reference>
<feature type="compositionally biased region" description="Low complexity" evidence="1">
    <location>
        <begin position="54"/>
        <end position="73"/>
    </location>
</feature>
<proteinExistence type="predicted"/>